<dbReference type="EMBL" id="RQZF01000003">
    <property type="protein sequence ID" value="RRC95473.1"/>
    <property type="molecule type" value="Genomic_DNA"/>
</dbReference>
<proteinExistence type="predicted"/>
<reference evidence="3 4" key="1">
    <citation type="submission" date="2018-11" db="EMBL/GenBank/DDBJ databases">
        <title>Genomes From Bacteria Associated with the Canine Oral Cavity: a Test Case for Automated Genome-Based Taxonomic Assignment.</title>
        <authorList>
            <person name="Coil D.A."/>
            <person name="Jospin G."/>
            <person name="Darling A.E."/>
            <person name="Wallis C."/>
            <person name="Davis I.J."/>
            <person name="Harris S."/>
            <person name="Eisen J.A."/>
            <person name="Holcombe L.J."/>
            <person name="O'Flynn C."/>
        </authorList>
    </citation>
    <scope>NUCLEOTIDE SEQUENCE [LARGE SCALE GENOMIC DNA]</scope>
    <source>
        <strain evidence="3 4">OH770</strain>
    </source>
</reference>
<dbReference type="Pfam" id="PF10066">
    <property type="entry name" value="DUF2304"/>
    <property type="match status" value="1"/>
</dbReference>
<keyword evidence="2" id="KW-0812">Transmembrane</keyword>
<dbReference type="RefSeq" id="WP_124869030.1">
    <property type="nucleotide sequence ID" value="NZ_RQZF01000003.1"/>
</dbReference>
<evidence type="ECO:0000256" key="1">
    <source>
        <dbReference type="SAM" id="Coils"/>
    </source>
</evidence>
<sequence length="118" mass="13537">MTSYFLGILFSILVFVVIFMSLRNARMKQRYATWWVAIAFAVLTVSIFPDAMANAARSIGIIIPLNLAFFLAGLTLLFITLQYSVDLSRLLDDKRRLVEEIAELDHRVHELEEKLSSR</sequence>
<feature type="transmembrane region" description="Helical" evidence="2">
    <location>
        <begin position="34"/>
        <end position="53"/>
    </location>
</feature>
<feature type="transmembrane region" description="Helical" evidence="2">
    <location>
        <begin position="59"/>
        <end position="81"/>
    </location>
</feature>
<evidence type="ECO:0000313" key="4">
    <source>
        <dbReference type="Proteomes" id="UP000280444"/>
    </source>
</evidence>
<accession>A0A3P1SDU4</accession>
<protein>
    <submittedName>
        <fullName evidence="3">DUF2304 domain-containing protein</fullName>
    </submittedName>
</protein>
<keyword evidence="2" id="KW-1133">Transmembrane helix</keyword>
<feature type="coiled-coil region" evidence="1">
    <location>
        <begin position="87"/>
        <end position="114"/>
    </location>
</feature>
<dbReference type="AlphaFoldDB" id="A0A3P1SDU4"/>
<gene>
    <name evidence="3" type="ORF">EII11_04125</name>
</gene>
<organism evidence="3 4">
    <name type="scientific">Schaalia canis</name>
    <dbReference type="NCBI Taxonomy" id="100469"/>
    <lineage>
        <taxon>Bacteria</taxon>
        <taxon>Bacillati</taxon>
        <taxon>Actinomycetota</taxon>
        <taxon>Actinomycetes</taxon>
        <taxon>Actinomycetales</taxon>
        <taxon>Actinomycetaceae</taxon>
        <taxon>Schaalia</taxon>
    </lineage>
</organism>
<dbReference type="OrthoDB" id="3268055at2"/>
<dbReference type="InterPro" id="IPR019277">
    <property type="entry name" value="DUF2304"/>
</dbReference>
<name>A0A3P1SDU4_9ACTO</name>
<keyword evidence="4" id="KW-1185">Reference proteome</keyword>
<feature type="transmembrane region" description="Helical" evidence="2">
    <location>
        <begin position="6"/>
        <end position="22"/>
    </location>
</feature>
<keyword evidence="1" id="KW-0175">Coiled coil</keyword>
<evidence type="ECO:0000256" key="2">
    <source>
        <dbReference type="SAM" id="Phobius"/>
    </source>
</evidence>
<keyword evidence="2" id="KW-0472">Membrane</keyword>
<comment type="caution">
    <text evidence="3">The sequence shown here is derived from an EMBL/GenBank/DDBJ whole genome shotgun (WGS) entry which is preliminary data.</text>
</comment>
<evidence type="ECO:0000313" key="3">
    <source>
        <dbReference type="EMBL" id="RRC95473.1"/>
    </source>
</evidence>
<dbReference type="Proteomes" id="UP000280444">
    <property type="component" value="Unassembled WGS sequence"/>
</dbReference>